<keyword evidence="4" id="KW-0479">Metal-binding</keyword>
<organism evidence="13 14">
    <name type="scientific">Fusarium austroafricanum</name>
    <dbReference type="NCBI Taxonomy" id="2364996"/>
    <lineage>
        <taxon>Eukaryota</taxon>
        <taxon>Fungi</taxon>
        <taxon>Dikarya</taxon>
        <taxon>Ascomycota</taxon>
        <taxon>Pezizomycotina</taxon>
        <taxon>Sordariomycetes</taxon>
        <taxon>Hypocreomycetidae</taxon>
        <taxon>Hypocreales</taxon>
        <taxon>Nectriaceae</taxon>
        <taxon>Fusarium</taxon>
        <taxon>Fusarium concolor species complex</taxon>
    </lineage>
</organism>
<dbReference type="AlphaFoldDB" id="A0A8H4K856"/>
<evidence type="ECO:0000256" key="6">
    <source>
        <dbReference type="ARBA" id="ARBA00023008"/>
    </source>
</evidence>
<dbReference type="SUPFAM" id="SSF48056">
    <property type="entry name" value="Di-copper centre-containing domain"/>
    <property type="match status" value="1"/>
</dbReference>
<evidence type="ECO:0000256" key="1">
    <source>
        <dbReference type="ARBA" id="ARBA00001973"/>
    </source>
</evidence>
<dbReference type="InterPro" id="IPR008922">
    <property type="entry name" value="Di-copper_centre_dom_sf"/>
</dbReference>
<dbReference type="PROSITE" id="PS00498">
    <property type="entry name" value="TYROSINASE_2"/>
    <property type="match status" value="1"/>
</dbReference>
<sequence>MVPTIPSPTPITGVQNPGGKPSQRLPVDIFQKDQPFAFALYIQALLAWQENGNGEFDKDNVNGTSYFQVVGVHGVPYVPWQNDPTAGTQIIYSYAEEIANKATGYAAEAYKEALLRVRLPYWDWAKKPNLPDVVMSPDITLTVPGKSKGVNATKYLEHNPLYSYKFTSPSAIKLLQQEMNWENTDAWTESKRCPDATDFDQFTSKAWRPDGSPHTYTSVEDMHNNIHNYIGTNDTILNDEEEIEITKLMGNMTDVQASSFDPVFWLHHVNCDRLTALWEALNPDCTIAEYPSLLPRYVAVTGIMEGGESSLEPWHQTAQHDMSDYYIANDTKELTSTFKGGYYYPETPLEYIADKQAMKTYTTKQINILYGPKKKRAVPPPPKGGFQDVKPPVAANPGPATRYWQVFLRVKNFALTGTWAIHVFLGELPESTAGWFLSENRVGSVTLLSNRSIRQCANCVSQAENDILVTGTVPLNEALEERAVDVDNVDAVVDYLKRELSWRAVKDTQNVKLTDDLGLTVGVSAQTVSMPDSASKIFSAVKNKDQILKETDDDIKIMRMNLIALDKLAHRAEKSKVQFHVGLGPEDIRAVLSSAEKTFSSPILFGIQLMERRRGSWPELDEAALDHVLALNNSIYRLENSLSEVQNKPDDLKSLGWTQQTVMDSVRDSRQLVDLARKAIVATTTATEPGQSHTRARNRKRNRDAYRQCADETHRSQSVVSQSSVYNSVSQARATMSRLGEPLSNSERQDVADWRDNVLTNGAQTGGTSHLKSGSLDHSEQIASVSPPSQKKKQELIQKTLHSIPASPVEPRNVHCEPNTIVKAATHLISPDFEDMYIHIAQAFKNRMGHNKTVQWTKDTKQQLLRGTNTRESTALGGGDTWMLFEAVFRTKTDSSVKATLNPFISSPLLNEVRFNEGKKLYQRGNLVTAAPLLILFANNERQRGEISGIYQRKTHACRPETEKSLLCGKLLCQLDPFSSRAPESLYCSGCKDKSVWPSSWPWLPQFFAFLSLDKYSRTARGLDNDFYSSAKSAVLQFFSVMDRMAEDTVGTLAVASAVMHFLVRQGKATFDTNNIPLGLHLTWTGTLPYFRSQQKSMLVLAKSSSEQAADMGLELLRKHYRRISFAQELKDRQDPPVLYERIRSMLIKNGGKLWGSEGPRYRDSPTRYPVIELLATCTPRLQ</sequence>
<evidence type="ECO:0000256" key="11">
    <source>
        <dbReference type="SAM" id="MobiDB-lite"/>
    </source>
</evidence>
<dbReference type="GO" id="GO:0042438">
    <property type="term" value="P:melanin biosynthetic process"/>
    <property type="evidence" value="ECO:0007669"/>
    <property type="project" value="UniProtKB-KW"/>
</dbReference>
<comment type="caution">
    <text evidence="13">The sequence shown here is derived from an EMBL/GenBank/DDBJ whole genome shotgun (WGS) entry which is preliminary data.</text>
</comment>
<keyword evidence="5" id="KW-0560">Oxidoreductase</keyword>
<dbReference type="InterPro" id="IPR002227">
    <property type="entry name" value="Tyrosinase_Cu-bd"/>
</dbReference>
<dbReference type="GO" id="GO:0004503">
    <property type="term" value="F:tyrosinase activity"/>
    <property type="evidence" value="ECO:0007669"/>
    <property type="project" value="UniProtKB-EC"/>
</dbReference>
<evidence type="ECO:0000256" key="3">
    <source>
        <dbReference type="ARBA" id="ARBA00011906"/>
    </source>
</evidence>
<evidence type="ECO:0000256" key="4">
    <source>
        <dbReference type="ARBA" id="ARBA00022723"/>
    </source>
</evidence>
<dbReference type="EMBL" id="JAADJG010000548">
    <property type="protein sequence ID" value="KAF4444538.1"/>
    <property type="molecule type" value="Genomic_DNA"/>
</dbReference>
<dbReference type="PANTHER" id="PTHR11474">
    <property type="entry name" value="TYROSINASE FAMILY MEMBER"/>
    <property type="match status" value="1"/>
</dbReference>
<protein>
    <recommendedName>
        <fullName evidence="3">tyrosinase</fullName>
        <ecNumber evidence="3">1.14.18.1</ecNumber>
    </recommendedName>
</protein>
<comment type="catalytic activity">
    <reaction evidence="9">
        <text>2 L-dopa + O2 = 2 L-dopaquinone + 2 H2O</text>
        <dbReference type="Rhea" id="RHEA:34287"/>
        <dbReference type="ChEBI" id="CHEBI:15377"/>
        <dbReference type="ChEBI" id="CHEBI:15379"/>
        <dbReference type="ChEBI" id="CHEBI:57504"/>
        <dbReference type="ChEBI" id="CHEBI:57924"/>
        <dbReference type="EC" id="1.14.18.1"/>
    </reaction>
</comment>
<comment type="catalytic activity">
    <reaction evidence="10">
        <text>L-tyrosine + O2 = L-dopaquinone + H2O</text>
        <dbReference type="Rhea" id="RHEA:18117"/>
        <dbReference type="ChEBI" id="CHEBI:15377"/>
        <dbReference type="ChEBI" id="CHEBI:15379"/>
        <dbReference type="ChEBI" id="CHEBI:57924"/>
        <dbReference type="ChEBI" id="CHEBI:58315"/>
        <dbReference type="EC" id="1.14.18.1"/>
    </reaction>
</comment>
<evidence type="ECO:0000259" key="12">
    <source>
        <dbReference type="PROSITE" id="PS00498"/>
    </source>
</evidence>
<comment type="cofactor">
    <cofactor evidence="1">
        <name>Cu(2+)</name>
        <dbReference type="ChEBI" id="CHEBI:29036"/>
    </cofactor>
</comment>
<reference evidence="13" key="1">
    <citation type="submission" date="2020-01" db="EMBL/GenBank/DDBJ databases">
        <title>Identification and distribution of gene clusters putatively required for synthesis of sphingolipid metabolism inhibitors in phylogenetically diverse species of the filamentous fungus Fusarium.</title>
        <authorList>
            <person name="Kim H.-S."/>
            <person name="Busman M."/>
            <person name="Brown D.W."/>
            <person name="Divon H."/>
            <person name="Uhlig S."/>
            <person name="Proctor R.H."/>
        </authorList>
    </citation>
    <scope>NUCLEOTIDE SEQUENCE</scope>
    <source>
        <strain evidence="13">NRRL 53441</strain>
    </source>
</reference>
<dbReference type="Pfam" id="PF18132">
    <property type="entry name" value="Tyrosinase_C"/>
    <property type="match status" value="1"/>
</dbReference>
<feature type="region of interest" description="Disordered" evidence="11">
    <location>
        <begin position="760"/>
        <end position="794"/>
    </location>
</feature>
<evidence type="ECO:0000256" key="7">
    <source>
        <dbReference type="ARBA" id="ARBA00023033"/>
    </source>
</evidence>
<dbReference type="OrthoDB" id="6132182at2759"/>
<evidence type="ECO:0000256" key="10">
    <source>
        <dbReference type="ARBA" id="ARBA00048881"/>
    </source>
</evidence>
<dbReference type="InterPro" id="IPR050316">
    <property type="entry name" value="Tyrosinase/Hemocyanin"/>
</dbReference>
<keyword evidence="8" id="KW-0470">Melanin biosynthesis</keyword>
<accession>A0A8H4K856</accession>
<dbReference type="EC" id="1.14.18.1" evidence="3"/>
<evidence type="ECO:0000256" key="2">
    <source>
        <dbReference type="ARBA" id="ARBA00009928"/>
    </source>
</evidence>
<dbReference type="Proteomes" id="UP000605986">
    <property type="component" value="Unassembled WGS sequence"/>
</dbReference>
<proteinExistence type="inferred from homology"/>
<evidence type="ECO:0000256" key="8">
    <source>
        <dbReference type="ARBA" id="ARBA00023101"/>
    </source>
</evidence>
<evidence type="ECO:0000256" key="9">
    <source>
        <dbReference type="ARBA" id="ARBA00048233"/>
    </source>
</evidence>
<feature type="region of interest" description="Disordered" evidence="11">
    <location>
        <begin position="684"/>
        <end position="705"/>
    </location>
</feature>
<dbReference type="Gene3D" id="2.60.310.20">
    <property type="match status" value="1"/>
</dbReference>
<dbReference type="Pfam" id="PF00264">
    <property type="entry name" value="Tyrosinase"/>
    <property type="match status" value="1"/>
</dbReference>
<feature type="compositionally biased region" description="Polar residues" evidence="11">
    <location>
        <begin position="760"/>
        <end position="772"/>
    </location>
</feature>
<feature type="domain" description="Tyrosinase copper-binding" evidence="12">
    <location>
        <begin position="261"/>
        <end position="272"/>
    </location>
</feature>
<gene>
    <name evidence="13" type="ORF">F53441_11101</name>
</gene>
<keyword evidence="6" id="KW-0186">Copper</keyword>
<dbReference type="PRINTS" id="PR00092">
    <property type="entry name" value="TYROSINASE"/>
</dbReference>
<feature type="compositionally biased region" description="Polar residues" evidence="11">
    <location>
        <begin position="684"/>
        <end position="693"/>
    </location>
</feature>
<evidence type="ECO:0000313" key="13">
    <source>
        <dbReference type="EMBL" id="KAF4444538.1"/>
    </source>
</evidence>
<keyword evidence="7" id="KW-0503">Monooxygenase</keyword>
<comment type="similarity">
    <text evidence="2">Belongs to the tyrosinase family.</text>
</comment>
<dbReference type="InterPro" id="IPR041640">
    <property type="entry name" value="Tyrosinase_C"/>
</dbReference>
<evidence type="ECO:0000256" key="5">
    <source>
        <dbReference type="ARBA" id="ARBA00023002"/>
    </source>
</evidence>
<name>A0A8H4K856_9HYPO</name>
<dbReference type="Gene3D" id="1.10.1280.10">
    <property type="entry name" value="Di-copper center containing domain from catechol oxidase"/>
    <property type="match status" value="3"/>
</dbReference>
<feature type="region of interest" description="Disordered" evidence="11">
    <location>
        <begin position="1"/>
        <end position="23"/>
    </location>
</feature>
<dbReference type="PANTHER" id="PTHR11474:SF76">
    <property type="entry name" value="SHKT DOMAIN-CONTAINING PROTEIN"/>
    <property type="match status" value="1"/>
</dbReference>
<evidence type="ECO:0000313" key="14">
    <source>
        <dbReference type="Proteomes" id="UP000605986"/>
    </source>
</evidence>
<dbReference type="GO" id="GO:0046872">
    <property type="term" value="F:metal ion binding"/>
    <property type="evidence" value="ECO:0007669"/>
    <property type="project" value="UniProtKB-KW"/>
</dbReference>
<keyword evidence="14" id="KW-1185">Reference proteome</keyword>